<dbReference type="InterPro" id="IPR001005">
    <property type="entry name" value="SANT/Myb"/>
</dbReference>
<dbReference type="SMART" id="SM00717">
    <property type="entry name" value="SANT"/>
    <property type="match status" value="1"/>
</dbReference>
<dbReference type="Pfam" id="PF13921">
    <property type="entry name" value="Myb_DNA-bind_6"/>
    <property type="match status" value="1"/>
</dbReference>
<keyword evidence="2" id="KW-1133">Transmembrane helix</keyword>
<sequence>SLDLFRILVSFATLLLCNIPFFLRVTALHLSFTVFNSSSLWRSARHQHSSGTFSNRAPPPPCRRLDHPPPLYEEPKTLTADRTAGHFGQDREDPRTTSTPDQSRQTDPPLMMARHTRNSSEQGYSGLQTGLAPSPMYAPSRMLPGTYYDVPSSSSSSAMPIPPPLAQHPSTQQQQQPYGPYSTSAPSPTLPMPSSAQPSQHHRPSSGAWNPQDDQQLLQARMQGLNWNQIRDQYFPSKTPNACRKRHERLMERRGADDWDARKMQTLAKEYMSMRKEIWSGLAARTGEKWSVVEAKCMSNGLKNLQSAARAASRRDRLETGASLTGYDDDSGISGIGLTPVDELDASYSSPATSSSGTHSFSSSASYHHQQQHQSQHHQQQQHLQLPHSHSHLHPHSQHHQSSYSMAAPAYYGGHGYSSSVSSTASMSHGYVSRGGTGTSQDSSPYLDSQRLSTDMGIESLVHRPNGGKF</sequence>
<dbReference type="SUPFAM" id="SSF46689">
    <property type="entry name" value="Homeodomain-like"/>
    <property type="match status" value="1"/>
</dbReference>
<dbReference type="Gene3D" id="1.10.10.60">
    <property type="entry name" value="Homeodomain-like"/>
    <property type="match status" value="1"/>
</dbReference>
<dbReference type="CDD" id="cd00167">
    <property type="entry name" value="SANT"/>
    <property type="match status" value="1"/>
</dbReference>
<accession>A0ABY2H2N0</accession>
<evidence type="ECO:0000313" key="5">
    <source>
        <dbReference type="Proteomes" id="UP001642720"/>
    </source>
</evidence>
<feature type="region of interest" description="Disordered" evidence="1">
    <location>
        <begin position="417"/>
        <end position="457"/>
    </location>
</feature>
<feature type="region of interest" description="Disordered" evidence="1">
    <location>
        <begin position="344"/>
        <end position="403"/>
    </location>
</feature>
<evidence type="ECO:0000313" key="4">
    <source>
        <dbReference type="EMBL" id="TFB02497.1"/>
    </source>
</evidence>
<proteinExistence type="predicted"/>
<evidence type="ECO:0000256" key="2">
    <source>
        <dbReference type="SAM" id="Phobius"/>
    </source>
</evidence>
<keyword evidence="2" id="KW-0472">Membrane</keyword>
<name>A0ABY2H2N0_9HYPO</name>
<protein>
    <recommendedName>
        <fullName evidence="3">Myb-like domain-containing protein</fullName>
    </recommendedName>
</protein>
<evidence type="ECO:0000256" key="1">
    <source>
        <dbReference type="SAM" id="MobiDB-lite"/>
    </source>
</evidence>
<dbReference type="EMBL" id="PPTA01000006">
    <property type="protein sequence ID" value="TFB02497.1"/>
    <property type="molecule type" value="Genomic_DNA"/>
</dbReference>
<comment type="caution">
    <text evidence="4">The sequence shown here is derived from an EMBL/GenBank/DDBJ whole genome shotgun (WGS) entry which is preliminary data.</text>
</comment>
<feature type="compositionally biased region" description="Low complexity" evidence="1">
    <location>
        <begin position="346"/>
        <end position="388"/>
    </location>
</feature>
<dbReference type="InterPro" id="IPR009057">
    <property type="entry name" value="Homeodomain-like_sf"/>
</dbReference>
<dbReference type="GeneID" id="300576921"/>
<feature type="compositionally biased region" description="Polar residues" evidence="1">
    <location>
        <begin position="96"/>
        <end position="106"/>
    </location>
</feature>
<feature type="compositionally biased region" description="Polar residues" evidence="1">
    <location>
        <begin position="181"/>
        <end position="199"/>
    </location>
</feature>
<evidence type="ECO:0000259" key="3">
    <source>
        <dbReference type="PROSITE" id="PS50090"/>
    </source>
</evidence>
<feature type="region of interest" description="Disordered" evidence="1">
    <location>
        <begin position="49"/>
        <end position="212"/>
    </location>
</feature>
<feature type="transmembrane region" description="Helical" evidence="2">
    <location>
        <begin position="7"/>
        <end position="32"/>
    </location>
</feature>
<feature type="compositionally biased region" description="Low complexity" evidence="1">
    <location>
        <begin position="417"/>
        <end position="430"/>
    </location>
</feature>
<feature type="compositionally biased region" description="Basic residues" evidence="1">
    <location>
        <begin position="389"/>
        <end position="399"/>
    </location>
</feature>
<reference evidence="4 5" key="1">
    <citation type="submission" date="2018-01" db="EMBL/GenBank/DDBJ databases">
        <title>Genome characterization of the sugarcane-associated fungus Trichoderma ghanense CCMA-1212 and their application in lignocelulose bioconversion.</title>
        <authorList>
            <person name="Steindorff A.S."/>
            <person name="Mendes T.D."/>
            <person name="Vilela E.S.D."/>
            <person name="Rodrigues D.S."/>
            <person name="Formighieri E.F."/>
            <person name="Melo I.S."/>
            <person name="Favaro L.C.L."/>
        </authorList>
    </citation>
    <scope>NUCLEOTIDE SEQUENCE [LARGE SCALE GENOMIC DNA]</scope>
    <source>
        <strain evidence="4 5">CCMA-1212</strain>
    </source>
</reference>
<dbReference type="Proteomes" id="UP001642720">
    <property type="component" value="Unassembled WGS sequence"/>
</dbReference>
<keyword evidence="2" id="KW-0812">Transmembrane</keyword>
<feature type="compositionally biased region" description="Pro residues" evidence="1">
    <location>
        <begin position="57"/>
        <end position="72"/>
    </location>
</feature>
<dbReference type="RefSeq" id="XP_073558698.1">
    <property type="nucleotide sequence ID" value="XM_073702471.1"/>
</dbReference>
<keyword evidence="5" id="KW-1185">Reference proteome</keyword>
<feature type="domain" description="Myb-like" evidence="3">
    <location>
        <begin position="201"/>
        <end position="251"/>
    </location>
</feature>
<feature type="non-terminal residue" evidence="4">
    <location>
        <position position="1"/>
    </location>
</feature>
<feature type="compositionally biased region" description="Polar residues" evidence="1">
    <location>
        <begin position="439"/>
        <end position="453"/>
    </location>
</feature>
<dbReference type="PROSITE" id="PS50090">
    <property type="entry name" value="MYB_LIKE"/>
    <property type="match status" value="1"/>
</dbReference>
<organism evidence="4 5">
    <name type="scientific">Trichoderma ghanense</name>
    <dbReference type="NCBI Taxonomy" id="65468"/>
    <lineage>
        <taxon>Eukaryota</taxon>
        <taxon>Fungi</taxon>
        <taxon>Dikarya</taxon>
        <taxon>Ascomycota</taxon>
        <taxon>Pezizomycotina</taxon>
        <taxon>Sordariomycetes</taxon>
        <taxon>Hypocreomycetidae</taxon>
        <taxon>Hypocreales</taxon>
        <taxon>Hypocreaceae</taxon>
        <taxon>Trichoderma</taxon>
    </lineage>
</organism>
<feature type="compositionally biased region" description="Polar residues" evidence="1">
    <location>
        <begin position="119"/>
        <end position="128"/>
    </location>
</feature>
<gene>
    <name evidence="4" type="ORF">CCMA1212_005202</name>
</gene>